<keyword evidence="12" id="KW-1185">Reference proteome</keyword>
<evidence type="ECO:0000259" key="10">
    <source>
        <dbReference type="SMART" id="SM00387"/>
    </source>
</evidence>
<dbReference type="Gene3D" id="1.20.5.1930">
    <property type="match status" value="1"/>
</dbReference>
<dbReference type="AlphaFoldDB" id="A0A5J6G6V9"/>
<dbReference type="PANTHER" id="PTHR24421:SF10">
    <property type="entry name" value="NITRATE_NITRITE SENSOR PROTEIN NARQ"/>
    <property type="match status" value="1"/>
</dbReference>
<dbReference type="KEGG" id="ska:CP970_00980"/>
<evidence type="ECO:0000313" key="12">
    <source>
        <dbReference type="Proteomes" id="UP000325529"/>
    </source>
</evidence>
<dbReference type="PANTHER" id="PTHR24421">
    <property type="entry name" value="NITRATE/NITRITE SENSOR PROTEIN NARX-RELATED"/>
    <property type="match status" value="1"/>
</dbReference>
<name>A0A5J6G6V9_STRKN</name>
<dbReference type="SUPFAM" id="SSF55874">
    <property type="entry name" value="ATPase domain of HSP90 chaperone/DNA topoisomerase II/histidine kinase"/>
    <property type="match status" value="1"/>
</dbReference>
<evidence type="ECO:0000256" key="9">
    <source>
        <dbReference type="SAM" id="Phobius"/>
    </source>
</evidence>
<keyword evidence="8" id="KW-0902">Two-component regulatory system</keyword>
<dbReference type="Pfam" id="PF02518">
    <property type="entry name" value="HATPase_c"/>
    <property type="match status" value="1"/>
</dbReference>
<keyword evidence="4" id="KW-0808">Transferase</keyword>
<dbReference type="RefSeq" id="WP_055544555.1">
    <property type="nucleotide sequence ID" value="NZ_CP023699.1"/>
</dbReference>
<evidence type="ECO:0000256" key="6">
    <source>
        <dbReference type="ARBA" id="ARBA00022777"/>
    </source>
</evidence>
<sequence length="438" mass="46051">MHLHETVRTALRAPFTRRAWAEAAYCLAGFPLGVTGGVVLAVLLALGAGLTASLVLAVVGVLLLIVSLRLARGLGGVHRRLAAALLGERTPAPPPFRPGDGFVGRLDARLRDGTGWRAAAYVLTKLPVGVVGGYAVLWWVSGLVNLTAPPRWAVLGQQPAADDPEGMPIVTPVPFGGLHADTFAGTFLALALGVGTLLSAPWVTRIVVAGDRWLIRALLGPGRLADRVRDLEETRALAVDDSVALLRRVERDLHDGAQVRLVAVAMGLDMIRARLDDGHPPDVARVRQLVDGAHRNATEALTELRDLARGIHPPALDDGLPDALATLAARSTVPVDLSADVPVRPTPAIETIAYFCAAELLTNVIKHSGATRASIDVTRRDGLLRLQVTDDGRGGAVPGAGSGLTGLAQRVRTVDGRIDVRSPDGGPTKVTVELPLRA</sequence>
<dbReference type="GO" id="GO:0000155">
    <property type="term" value="F:phosphorelay sensor kinase activity"/>
    <property type="evidence" value="ECO:0007669"/>
    <property type="project" value="InterPro"/>
</dbReference>
<keyword evidence="6 11" id="KW-0418">Kinase</keyword>
<feature type="transmembrane region" description="Helical" evidence="9">
    <location>
        <begin position="20"/>
        <end position="46"/>
    </location>
</feature>
<accession>A0A5J6G6V9</accession>
<feature type="transmembrane region" description="Helical" evidence="9">
    <location>
        <begin position="52"/>
        <end position="71"/>
    </location>
</feature>
<organism evidence="11 12">
    <name type="scientific">Streptomyces kanamyceticus</name>
    <dbReference type="NCBI Taxonomy" id="1967"/>
    <lineage>
        <taxon>Bacteria</taxon>
        <taxon>Bacillati</taxon>
        <taxon>Actinomycetota</taxon>
        <taxon>Actinomycetes</taxon>
        <taxon>Kitasatosporales</taxon>
        <taxon>Streptomycetaceae</taxon>
        <taxon>Streptomyces</taxon>
    </lineage>
</organism>
<feature type="domain" description="Histidine kinase/HSP90-like ATPase" evidence="10">
    <location>
        <begin position="348"/>
        <end position="438"/>
    </location>
</feature>
<proteinExistence type="predicted"/>
<keyword evidence="7" id="KW-0067">ATP-binding</keyword>
<gene>
    <name evidence="11" type="ORF">CP970_00980</name>
</gene>
<dbReference type="Pfam" id="PF07730">
    <property type="entry name" value="HisKA_3"/>
    <property type="match status" value="1"/>
</dbReference>
<evidence type="ECO:0000256" key="7">
    <source>
        <dbReference type="ARBA" id="ARBA00022840"/>
    </source>
</evidence>
<dbReference type="InterPro" id="IPR003594">
    <property type="entry name" value="HATPase_dom"/>
</dbReference>
<comment type="catalytic activity">
    <reaction evidence="1">
        <text>ATP + protein L-histidine = ADP + protein N-phospho-L-histidine.</text>
        <dbReference type="EC" id="2.7.13.3"/>
    </reaction>
</comment>
<dbReference type="EC" id="2.7.13.3" evidence="2"/>
<dbReference type="Pfam" id="PF13796">
    <property type="entry name" value="Sensor"/>
    <property type="match status" value="1"/>
</dbReference>
<keyword evidence="9" id="KW-0472">Membrane</keyword>
<evidence type="ECO:0000256" key="1">
    <source>
        <dbReference type="ARBA" id="ARBA00000085"/>
    </source>
</evidence>
<dbReference type="SMART" id="SM00387">
    <property type="entry name" value="HATPase_c"/>
    <property type="match status" value="1"/>
</dbReference>
<keyword evidence="3" id="KW-0597">Phosphoprotein</keyword>
<feature type="transmembrane region" description="Helical" evidence="9">
    <location>
        <begin position="118"/>
        <end position="140"/>
    </location>
</feature>
<keyword evidence="5" id="KW-0547">Nucleotide-binding</keyword>
<feature type="transmembrane region" description="Helical" evidence="9">
    <location>
        <begin position="183"/>
        <end position="208"/>
    </location>
</feature>
<evidence type="ECO:0000256" key="8">
    <source>
        <dbReference type="ARBA" id="ARBA00023012"/>
    </source>
</evidence>
<dbReference type="GO" id="GO:0005524">
    <property type="term" value="F:ATP binding"/>
    <property type="evidence" value="ECO:0007669"/>
    <property type="project" value="UniProtKB-KW"/>
</dbReference>
<dbReference type="InterPro" id="IPR025828">
    <property type="entry name" value="Put_sensor_dom"/>
</dbReference>
<protein>
    <recommendedName>
        <fullName evidence="2">histidine kinase</fullName>
        <ecNumber evidence="2">2.7.13.3</ecNumber>
    </recommendedName>
</protein>
<evidence type="ECO:0000313" key="11">
    <source>
        <dbReference type="EMBL" id="QEU89715.1"/>
    </source>
</evidence>
<keyword evidence="9" id="KW-1133">Transmembrane helix</keyword>
<evidence type="ECO:0000256" key="3">
    <source>
        <dbReference type="ARBA" id="ARBA00022553"/>
    </source>
</evidence>
<dbReference type="InterPro" id="IPR011712">
    <property type="entry name" value="Sig_transdc_His_kin_sub3_dim/P"/>
</dbReference>
<evidence type="ECO:0000256" key="4">
    <source>
        <dbReference type="ARBA" id="ARBA00022679"/>
    </source>
</evidence>
<keyword evidence="9" id="KW-0812">Transmembrane</keyword>
<dbReference type="EMBL" id="CP023699">
    <property type="protein sequence ID" value="QEU89715.1"/>
    <property type="molecule type" value="Genomic_DNA"/>
</dbReference>
<dbReference type="Gene3D" id="3.30.565.10">
    <property type="entry name" value="Histidine kinase-like ATPase, C-terminal domain"/>
    <property type="match status" value="1"/>
</dbReference>
<reference evidence="11 12" key="1">
    <citation type="submission" date="2017-09" db="EMBL/GenBank/DDBJ databases">
        <authorList>
            <person name="Lee N."/>
            <person name="Cho B.-K."/>
        </authorList>
    </citation>
    <scope>NUCLEOTIDE SEQUENCE [LARGE SCALE GENOMIC DNA]</scope>
    <source>
        <strain evidence="11 12">ATCC 12853</strain>
    </source>
</reference>
<evidence type="ECO:0000256" key="5">
    <source>
        <dbReference type="ARBA" id="ARBA00022741"/>
    </source>
</evidence>
<dbReference type="CDD" id="cd16917">
    <property type="entry name" value="HATPase_UhpB-NarQ-NarX-like"/>
    <property type="match status" value="1"/>
</dbReference>
<dbReference type="Proteomes" id="UP000325529">
    <property type="component" value="Chromosome"/>
</dbReference>
<dbReference type="GO" id="GO:0016020">
    <property type="term" value="C:membrane"/>
    <property type="evidence" value="ECO:0007669"/>
    <property type="project" value="InterPro"/>
</dbReference>
<dbReference type="InterPro" id="IPR036890">
    <property type="entry name" value="HATPase_C_sf"/>
</dbReference>
<dbReference type="GO" id="GO:0046983">
    <property type="term" value="F:protein dimerization activity"/>
    <property type="evidence" value="ECO:0007669"/>
    <property type="project" value="InterPro"/>
</dbReference>
<evidence type="ECO:0000256" key="2">
    <source>
        <dbReference type="ARBA" id="ARBA00012438"/>
    </source>
</evidence>
<dbReference type="InterPro" id="IPR050482">
    <property type="entry name" value="Sensor_HK_TwoCompSys"/>
</dbReference>
<dbReference type="OrthoDB" id="5242012at2"/>